<feature type="non-terminal residue" evidence="1">
    <location>
        <position position="1"/>
    </location>
</feature>
<evidence type="ECO:0000313" key="1">
    <source>
        <dbReference type="EMBL" id="MFC7183957.1"/>
    </source>
</evidence>
<protein>
    <submittedName>
        <fullName evidence="1">DUF3103 family protein</fullName>
    </submittedName>
</protein>
<proteinExistence type="predicted"/>
<dbReference type="Proteomes" id="UP001596435">
    <property type="component" value="Unassembled WGS sequence"/>
</dbReference>
<accession>A0ABW2G6A7</accession>
<dbReference type="RefSeq" id="WP_380232556.1">
    <property type="nucleotide sequence ID" value="NZ_JBHTAJ010000083.1"/>
</dbReference>
<reference evidence="2" key="1">
    <citation type="journal article" date="2019" name="Int. J. Syst. Evol. Microbiol.">
        <title>The Global Catalogue of Microorganisms (GCM) 10K type strain sequencing project: providing services to taxonomists for standard genome sequencing and annotation.</title>
        <authorList>
            <consortium name="The Broad Institute Genomics Platform"/>
            <consortium name="The Broad Institute Genome Sequencing Center for Infectious Disease"/>
            <person name="Wu L."/>
            <person name="Ma J."/>
        </authorList>
    </citation>
    <scope>NUCLEOTIDE SEQUENCE [LARGE SCALE GENOMIC DNA]</scope>
    <source>
        <strain evidence="2">CGMCC 1.12859</strain>
    </source>
</reference>
<name>A0ABW2G6A7_9ACTN</name>
<comment type="caution">
    <text evidence="1">The sequence shown here is derived from an EMBL/GenBank/DDBJ whole genome shotgun (WGS) entry which is preliminary data.</text>
</comment>
<dbReference type="EMBL" id="JBHTAJ010000083">
    <property type="protein sequence ID" value="MFC7183957.1"/>
    <property type="molecule type" value="Genomic_DNA"/>
</dbReference>
<evidence type="ECO:0000313" key="2">
    <source>
        <dbReference type="Proteomes" id="UP001596435"/>
    </source>
</evidence>
<keyword evidence="2" id="KW-1185">Reference proteome</keyword>
<gene>
    <name evidence="1" type="ORF">ACFQMG_30855</name>
</gene>
<dbReference type="Pfam" id="PF11301">
    <property type="entry name" value="DUF3103"/>
    <property type="match status" value="1"/>
</dbReference>
<dbReference type="InterPro" id="IPR021452">
    <property type="entry name" value="DUF3103"/>
</dbReference>
<sequence>DTEDAAADARILAAKGLDTATGALLRVRLGAPAMRARLDAGAAPWVAAAPASDRAATLVAYDSHGAAHTLDATRVPEQPVYLVDIDVSRALARGSELLRRTLAPAARPASAAPAATAAGGWWATKITGIEVNDDEEPWFKGAAEMFALVTGFGQDGKARVDTVDMPYLDYDGTVYRPNQILVNWSNYKYNLADAVLMEDDGDTNYLALAQALAAALLTITDQGAYIPLVNAILAAMPTSWWTDDPDYVESWYTLARGDSGRRDGARGNGWMTVEPYWVEAF</sequence>
<organism evidence="1 2">
    <name type="scientific">Kitasatospora paranensis</name>
    <dbReference type="NCBI Taxonomy" id="258053"/>
    <lineage>
        <taxon>Bacteria</taxon>
        <taxon>Bacillati</taxon>
        <taxon>Actinomycetota</taxon>
        <taxon>Actinomycetes</taxon>
        <taxon>Kitasatosporales</taxon>
        <taxon>Streptomycetaceae</taxon>
        <taxon>Kitasatospora</taxon>
    </lineage>
</organism>